<keyword evidence="2" id="KW-1185">Reference proteome</keyword>
<evidence type="ECO:0000313" key="1">
    <source>
        <dbReference type="EMBL" id="QEQ96277.1"/>
    </source>
</evidence>
<gene>
    <name evidence="1" type="ORF">F0U83_05905</name>
</gene>
<dbReference type="EMBL" id="CP043869">
    <property type="protein sequence ID" value="QEQ96277.1"/>
    <property type="molecule type" value="Genomic_DNA"/>
</dbReference>
<proteinExistence type="predicted"/>
<accession>A0A5P1R9K4</accession>
<evidence type="ECO:0000313" key="2">
    <source>
        <dbReference type="Proteomes" id="UP000324760"/>
    </source>
</evidence>
<name>A0A5P1R9K4_9GAMM</name>
<dbReference type="AlphaFoldDB" id="A0A5P1R9K4"/>
<dbReference type="InterPro" id="IPR035439">
    <property type="entry name" value="UPF0145_dom_sf"/>
</dbReference>
<protein>
    <recommendedName>
        <fullName evidence="3">Heavy metal-binding domain-containing protein</fullName>
    </recommendedName>
</protein>
<dbReference type="SUPFAM" id="SSF117782">
    <property type="entry name" value="YbjQ-like"/>
    <property type="match status" value="1"/>
</dbReference>
<reference evidence="1 2" key="1">
    <citation type="journal article" date="2019" name="Biochem. Eng. J.">
        <title>Metabolic engineering of the marine bacteria Neptunomonas concharum for the production of acetoin and meso-2,3-butanediol from acetate.</title>
        <authorList>
            <person name="Li W."/>
            <person name="Pu N."/>
            <person name="Liu C.-X."/>
            <person name="Yuan Q.-P."/>
            <person name="Li Z.-J."/>
        </authorList>
    </citation>
    <scope>NUCLEOTIDE SEQUENCE [LARGE SCALE GENOMIC DNA]</scope>
    <source>
        <strain evidence="1 2">JCM17730</strain>
    </source>
</reference>
<organism evidence="1 2">
    <name type="scientific">Neptunomonas concharum</name>
    <dbReference type="NCBI Taxonomy" id="1031538"/>
    <lineage>
        <taxon>Bacteria</taxon>
        <taxon>Pseudomonadati</taxon>
        <taxon>Pseudomonadota</taxon>
        <taxon>Gammaproteobacteria</taxon>
        <taxon>Oceanospirillales</taxon>
        <taxon>Oceanospirillaceae</taxon>
        <taxon>Neptunomonas</taxon>
    </lineage>
</organism>
<evidence type="ECO:0008006" key="3">
    <source>
        <dbReference type="Google" id="ProtNLM"/>
    </source>
</evidence>
<dbReference type="KEGG" id="ncu:F0U83_05905"/>
<dbReference type="Proteomes" id="UP000324760">
    <property type="component" value="Chromosome"/>
</dbReference>
<dbReference type="RefSeq" id="WP_138988657.1">
    <property type="nucleotide sequence ID" value="NZ_CP043869.1"/>
</dbReference>
<dbReference type="OrthoDB" id="9256044at2"/>
<sequence length="101" mass="11058">MDKVLFTTENLPEGLIVKEVFGMIQVTGTVEVSNKGVIRGLLERKRNEYQEVIDSFVNSAPSEANAILGVQISTSSQQFSNGTFLYITYIGTPATIENVQA</sequence>